<dbReference type="Pfam" id="PF04018">
    <property type="entry name" value="VCA0040-like"/>
    <property type="match status" value="1"/>
</dbReference>
<proteinExistence type="predicted"/>
<dbReference type="Proteomes" id="UP000266975">
    <property type="component" value="Unassembled WGS sequence"/>
</dbReference>
<keyword evidence="1" id="KW-0472">Membrane</keyword>
<dbReference type="OrthoDB" id="9793746at2"/>
<organism evidence="2 3">
    <name type="scientific">Corynebacterium alimapuense</name>
    <dbReference type="NCBI Taxonomy" id="1576874"/>
    <lineage>
        <taxon>Bacteria</taxon>
        <taxon>Bacillati</taxon>
        <taxon>Actinomycetota</taxon>
        <taxon>Actinomycetes</taxon>
        <taxon>Mycobacteriales</taxon>
        <taxon>Corynebacteriaceae</taxon>
        <taxon>Corynebacterium</taxon>
    </lineage>
</organism>
<dbReference type="PANTHER" id="PTHR37308">
    <property type="entry name" value="INTEGRAL MEMBRANE PROTEIN"/>
    <property type="match status" value="1"/>
</dbReference>
<sequence>MSTDLTHPTPTSRTPMAVILNVIRGALIGLAELVPGISGGTVALVVGIYERALHAADMLFRRKFSEVDWFFLISVAVGMVTAVFTLSTVLHDFVDNSPEYARGLFLGMVAVSIWVPVAMMDHRELRNRWMVVVPLFLAAVGLSFLGTGFSSTTQTDPSLIVIFLAASVVVCALVLPGVSGSFLLLTMGLYSPVLAAVSDRDWVVIFTFIAGAAVGIALFVRMLSYAMKNHRTLTLTVMAGFMLGSLRALWPWQSSTSELLAPGDNLWAVFGMTLIGALVVLSFIIADRVASARRKATVIEEEASAS</sequence>
<reference evidence="2 3" key="1">
    <citation type="submission" date="2018-02" db="EMBL/GenBank/DDBJ databases">
        <title>Corynebacterium alimpuense sp. nov., a marine obligate actinomycete isolated from sediments of Valparaiso bay, Chile.</title>
        <authorList>
            <person name="Claverias F."/>
            <person name="Gonzales-Siles L."/>
            <person name="Salva-Serra F."/>
            <person name="Inganaes E."/>
            <person name="Molin K."/>
            <person name="Cumsille A."/>
            <person name="Undabarrena A."/>
            <person name="Couve E."/>
            <person name="Moore E.R.B."/>
            <person name="Gomila M."/>
            <person name="Camara B."/>
        </authorList>
    </citation>
    <scope>NUCLEOTIDE SEQUENCE [LARGE SCALE GENOMIC DNA]</scope>
    <source>
        <strain evidence="2 3">CCUG 69366</strain>
    </source>
</reference>
<dbReference type="PANTHER" id="PTHR37308:SF1">
    <property type="entry name" value="POLYPRENYL-PHOSPHATE TRANSPORTER"/>
    <property type="match status" value="1"/>
</dbReference>
<keyword evidence="1" id="KW-0812">Transmembrane</keyword>
<evidence type="ECO:0000313" key="2">
    <source>
        <dbReference type="EMBL" id="RNE48313.1"/>
    </source>
</evidence>
<comment type="caution">
    <text evidence="2">The sequence shown here is derived from an EMBL/GenBank/DDBJ whole genome shotgun (WGS) entry which is preliminary data.</text>
</comment>
<feature type="transmembrane region" description="Helical" evidence="1">
    <location>
        <begin position="100"/>
        <end position="117"/>
    </location>
</feature>
<keyword evidence="3" id="KW-1185">Reference proteome</keyword>
<feature type="transmembrane region" description="Helical" evidence="1">
    <location>
        <begin position="69"/>
        <end position="88"/>
    </location>
</feature>
<keyword evidence="1" id="KW-1133">Transmembrane helix</keyword>
<feature type="transmembrane region" description="Helical" evidence="1">
    <location>
        <begin position="129"/>
        <end position="149"/>
    </location>
</feature>
<feature type="transmembrane region" description="Helical" evidence="1">
    <location>
        <begin position="161"/>
        <end position="190"/>
    </location>
</feature>
<gene>
    <name evidence="2" type="ORF">C5L39_07265</name>
</gene>
<dbReference type="InterPro" id="IPR007163">
    <property type="entry name" value="VCA0040-like"/>
</dbReference>
<protein>
    <submittedName>
        <fullName evidence="2">DUF368 domain-containing protein</fullName>
    </submittedName>
</protein>
<evidence type="ECO:0000256" key="1">
    <source>
        <dbReference type="SAM" id="Phobius"/>
    </source>
</evidence>
<feature type="transmembrane region" description="Helical" evidence="1">
    <location>
        <begin position="202"/>
        <end position="220"/>
    </location>
</feature>
<evidence type="ECO:0000313" key="3">
    <source>
        <dbReference type="Proteomes" id="UP000266975"/>
    </source>
</evidence>
<name>A0A3M8K512_9CORY</name>
<feature type="transmembrane region" description="Helical" evidence="1">
    <location>
        <begin position="232"/>
        <end position="250"/>
    </location>
</feature>
<accession>A0A3M8K512</accession>
<dbReference type="RefSeq" id="WP_123048245.1">
    <property type="nucleotide sequence ID" value="NZ_PTJO01000005.1"/>
</dbReference>
<dbReference type="AlphaFoldDB" id="A0A3M8K512"/>
<feature type="transmembrane region" description="Helical" evidence="1">
    <location>
        <begin position="26"/>
        <end position="49"/>
    </location>
</feature>
<dbReference type="EMBL" id="PTJO01000005">
    <property type="protein sequence ID" value="RNE48313.1"/>
    <property type="molecule type" value="Genomic_DNA"/>
</dbReference>
<feature type="transmembrane region" description="Helical" evidence="1">
    <location>
        <begin position="266"/>
        <end position="286"/>
    </location>
</feature>